<organism evidence="1 2">
    <name type="scientific">Exidia glandulosa HHB12029</name>
    <dbReference type="NCBI Taxonomy" id="1314781"/>
    <lineage>
        <taxon>Eukaryota</taxon>
        <taxon>Fungi</taxon>
        <taxon>Dikarya</taxon>
        <taxon>Basidiomycota</taxon>
        <taxon>Agaricomycotina</taxon>
        <taxon>Agaricomycetes</taxon>
        <taxon>Auriculariales</taxon>
        <taxon>Exidiaceae</taxon>
        <taxon>Exidia</taxon>
    </lineage>
</organism>
<dbReference type="SUPFAM" id="SSF52047">
    <property type="entry name" value="RNI-like"/>
    <property type="match status" value="1"/>
</dbReference>
<dbReference type="EMBL" id="KV426084">
    <property type="protein sequence ID" value="KZV89020.1"/>
    <property type="molecule type" value="Genomic_DNA"/>
</dbReference>
<name>A0A165FHT9_EXIGL</name>
<evidence type="ECO:0000313" key="2">
    <source>
        <dbReference type="Proteomes" id="UP000077266"/>
    </source>
</evidence>
<gene>
    <name evidence="1" type="ORF">EXIGLDRAFT_838813</name>
</gene>
<dbReference type="Proteomes" id="UP000077266">
    <property type="component" value="Unassembled WGS sequence"/>
</dbReference>
<accession>A0A165FHT9</accession>
<dbReference type="OrthoDB" id="2786563at2759"/>
<evidence type="ECO:0000313" key="1">
    <source>
        <dbReference type="EMBL" id="KZV89020.1"/>
    </source>
</evidence>
<dbReference type="Gene3D" id="3.80.10.10">
    <property type="entry name" value="Ribonuclease Inhibitor"/>
    <property type="match status" value="1"/>
</dbReference>
<dbReference type="InParanoid" id="A0A165FHT9"/>
<proteinExistence type="predicted"/>
<keyword evidence="2" id="KW-1185">Reference proteome</keyword>
<protein>
    <submittedName>
        <fullName evidence="1">Uncharacterized protein</fullName>
    </submittedName>
</protein>
<dbReference type="AlphaFoldDB" id="A0A165FHT9"/>
<dbReference type="InterPro" id="IPR032675">
    <property type="entry name" value="LRR_dom_sf"/>
</dbReference>
<reference evidence="1 2" key="1">
    <citation type="journal article" date="2016" name="Mol. Biol. Evol.">
        <title>Comparative Genomics of Early-Diverging Mushroom-Forming Fungi Provides Insights into the Origins of Lignocellulose Decay Capabilities.</title>
        <authorList>
            <person name="Nagy L.G."/>
            <person name="Riley R."/>
            <person name="Tritt A."/>
            <person name="Adam C."/>
            <person name="Daum C."/>
            <person name="Floudas D."/>
            <person name="Sun H."/>
            <person name="Yadav J.S."/>
            <person name="Pangilinan J."/>
            <person name="Larsson K.H."/>
            <person name="Matsuura K."/>
            <person name="Barry K."/>
            <person name="Labutti K."/>
            <person name="Kuo R."/>
            <person name="Ohm R.A."/>
            <person name="Bhattacharya S.S."/>
            <person name="Shirouzu T."/>
            <person name="Yoshinaga Y."/>
            <person name="Martin F.M."/>
            <person name="Grigoriev I.V."/>
            <person name="Hibbett D.S."/>
        </authorList>
    </citation>
    <scope>NUCLEOTIDE SEQUENCE [LARGE SCALE GENOMIC DNA]</scope>
    <source>
        <strain evidence="1 2">HHB12029</strain>
    </source>
</reference>
<sequence>MDNSKFPDELIKEMLSPPLLVPDALFADTGPVSPFAKATSSASDVLLVCKRWMRVGTPALYETVIIRSTAQAQALEMALTRNPEFGRFVKKLRLEGVYGEYITSKIIATMTRVTDFCFTLSIYSADKLAGMTKALDMFEPKRIVLTLNDPKRRNSQNRTLIKKLTAHVKASEKLEYFSFPRLGNHGVYNEFTDERDLASALVDCSSLLTVEAQPRVYSYNPSATRNAVVALLEKKPARKIILLISSPYYGYDGSLNYEASFKKDLPVGLASRVIFRDPKGSSSAAAISAPEDSSTATVSNPFFIPMSNASPEVRAKVWSRVLSFAVEKPTPVSSLTMHWYQPRGSTWFDYNRFDYQMAGSLLHVSRAFYQALIPVLFRHLRFDRASTFRTCERLLKSFDDAVSLGLLVETLDLCWSDGSFDVRPDDDDTPSHAVDVESVLSQLTNVQTALFSGIRPSTYANLSSFGSSVRTLHLQGFAHGCFFAVSWATPISLDVFTEFNALKELDIDQEHVKFVVGSNTDVFPSLEVLKVHRVHGSFFTSLAKTSLPNLKRFEISVGFKKSETFIKQRGKTITTLVTTTGFDQSTFNSMPSLQTLDLFDEVQPMALNKLNHDKLERLSLHWDTSRGKWLDRYKVTTSILSTKNFPALKEVMVSQKREIWPSTERDIKKSPWPEMAVTLAEKNITLLDHTGRSWRPRLQLQQQQ</sequence>